<dbReference type="FunFam" id="1.10.10.10:FF:000116">
    <property type="entry name" value="DNA-directed RNA polymerase III subunit RPC6"/>
    <property type="match status" value="1"/>
</dbReference>
<dbReference type="OrthoDB" id="613763at2759"/>
<dbReference type="InterPro" id="IPR036388">
    <property type="entry name" value="WH-like_DNA-bd_sf"/>
</dbReference>
<evidence type="ECO:0000256" key="6">
    <source>
        <dbReference type="PIRNR" id="PIRNR028763"/>
    </source>
</evidence>
<evidence type="ECO:0000313" key="7">
    <source>
        <dbReference type="EMBL" id="KZF22438.1"/>
    </source>
</evidence>
<dbReference type="PIRSF" id="PIRSF028763">
    <property type="entry name" value="RNA_pol_Rpc34"/>
    <property type="match status" value="1"/>
</dbReference>
<dbReference type="InterPro" id="IPR007832">
    <property type="entry name" value="RNA_pol_Rpc34"/>
</dbReference>
<dbReference type="PANTHER" id="PTHR12780">
    <property type="entry name" value="RNA POLYMERASE III DNA DIRECTED , 39KD SUBUNIT-RELATED"/>
    <property type="match status" value="1"/>
</dbReference>
<evidence type="ECO:0000256" key="1">
    <source>
        <dbReference type="ARBA" id="ARBA00004123"/>
    </source>
</evidence>
<dbReference type="AlphaFoldDB" id="A0A165GPK5"/>
<proteinExistence type="inferred from homology"/>
<dbReference type="GO" id="GO:0005739">
    <property type="term" value="C:mitochondrion"/>
    <property type="evidence" value="ECO:0007669"/>
    <property type="project" value="EnsemblFungi"/>
</dbReference>
<dbReference type="GO" id="GO:0006384">
    <property type="term" value="P:transcription initiation at RNA polymerase III promoter"/>
    <property type="evidence" value="ECO:0007669"/>
    <property type="project" value="EnsemblFungi"/>
</dbReference>
<evidence type="ECO:0000256" key="4">
    <source>
        <dbReference type="ARBA" id="ARBA00023163"/>
    </source>
</evidence>
<dbReference type="GO" id="GO:0006386">
    <property type="term" value="P:termination of RNA polymerase III transcription"/>
    <property type="evidence" value="ECO:0007669"/>
    <property type="project" value="EnsemblFungi"/>
</dbReference>
<dbReference type="FunCoup" id="A0A165GPK5">
    <property type="interactions" value="714"/>
</dbReference>
<organism evidence="7 8">
    <name type="scientific">Xylona heveae (strain CBS 132557 / TC161)</name>
    <dbReference type="NCBI Taxonomy" id="1328760"/>
    <lineage>
        <taxon>Eukaryota</taxon>
        <taxon>Fungi</taxon>
        <taxon>Dikarya</taxon>
        <taxon>Ascomycota</taxon>
        <taxon>Pezizomycotina</taxon>
        <taxon>Xylonomycetes</taxon>
        <taxon>Xylonales</taxon>
        <taxon>Xylonaceae</taxon>
        <taxon>Xylona</taxon>
    </lineage>
</organism>
<accession>A0A165GPK5</accession>
<dbReference type="GO" id="GO:0005666">
    <property type="term" value="C:RNA polymerase III complex"/>
    <property type="evidence" value="ECO:0007669"/>
    <property type="project" value="UniProtKB-UniRule"/>
</dbReference>
<dbReference type="GO" id="GO:0005654">
    <property type="term" value="C:nucleoplasm"/>
    <property type="evidence" value="ECO:0007669"/>
    <property type="project" value="UniProtKB-ARBA"/>
</dbReference>
<dbReference type="OMA" id="VGTTKKC"/>
<protein>
    <recommendedName>
        <fullName evidence="6">DNA-directed RNA polymerase III subunit RPC6</fullName>
        <shortName evidence="6">RNA polymerase III subunit C6</shortName>
    </recommendedName>
</protein>
<comment type="similarity">
    <text evidence="2 6">Belongs to the eukaryotic RPC34/RPC39 RNA polymerase subunit family.</text>
</comment>
<dbReference type="Proteomes" id="UP000076632">
    <property type="component" value="Unassembled WGS sequence"/>
</dbReference>
<keyword evidence="5 6" id="KW-0539">Nucleus</keyword>
<keyword evidence="8" id="KW-1185">Reference proteome</keyword>
<keyword evidence="3 6" id="KW-0240">DNA-directed RNA polymerase</keyword>
<comment type="function">
    <text evidence="6">DNA-dependent RNA polymerase catalyzes the transcription of DNA into RNA using the four ribonucleoside triphosphates as substrates. Specific peripheric component of RNA polymerase III which synthesizes small RNAs, such as 5S rRNA and tRNAs.</text>
</comment>
<dbReference type="GeneID" id="28900344"/>
<evidence type="ECO:0000256" key="2">
    <source>
        <dbReference type="ARBA" id="ARBA00011038"/>
    </source>
</evidence>
<dbReference type="InterPro" id="IPR016049">
    <property type="entry name" value="RNA_pol_Rpc34-like"/>
</dbReference>
<comment type="subcellular location">
    <subcellularLocation>
        <location evidence="1 6">Nucleus</location>
    </subcellularLocation>
</comment>
<name>A0A165GPK5_XYLHT</name>
<dbReference type="InParanoid" id="A0A165GPK5"/>
<dbReference type="Gene3D" id="1.10.10.10">
    <property type="entry name" value="Winged helix-like DNA-binding domain superfamily/Winged helix DNA-binding domain"/>
    <property type="match status" value="1"/>
</dbReference>
<keyword evidence="4 6" id="KW-0804">Transcription</keyword>
<dbReference type="RefSeq" id="XP_018187993.1">
    <property type="nucleotide sequence ID" value="XM_018335207.1"/>
</dbReference>
<evidence type="ECO:0000256" key="5">
    <source>
        <dbReference type="ARBA" id="ARBA00023242"/>
    </source>
</evidence>
<dbReference type="InterPro" id="IPR036390">
    <property type="entry name" value="WH_DNA-bd_sf"/>
</dbReference>
<dbReference type="GO" id="GO:0003899">
    <property type="term" value="F:DNA-directed RNA polymerase activity"/>
    <property type="evidence" value="ECO:0007669"/>
    <property type="project" value="EnsemblFungi"/>
</dbReference>
<reference evidence="7 8" key="1">
    <citation type="journal article" date="2016" name="Fungal Biol.">
        <title>The genome of Xylona heveae provides a window into fungal endophytism.</title>
        <authorList>
            <person name="Gazis R."/>
            <person name="Kuo A."/>
            <person name="Riley R."/>
            <person name="LaButti K."/>
            <person name="Lipzen A."/>
            <person name="Lin J."/>
            <person name="Amirebrahimi M."/>
            <person name="Hesse C.N."/>
            <person name="Spatafora J.W."/>
            <person name="Henrissat B."/>
            <person name="Hainaut M."/>
            <person name="Grigoriev I.V."/>
            <person name="Hibbett D.S."/>
        </authorList>
    </citation>
    <scope>NUCLEOTIDE SEQUENCE [LARGE SCALE GENOMIC DNA]</scope>
    <source>
        <strain evidence="7 8">TC161</strain>
    </source>
</reference>
<dbReference type="Pfam" id="PF05158">
    <property type="entry name" value="RNA_pol_Rpc34"/>
    <property type="match status" value="1"/>
</dbReference>
<dbReference type="EMBL" id="KV407459">
    <property type="protein sequence ID" value="KZF22438.1"/>
    <property type="molecule type" value="Genomic_DNA"/>
</dbReference>
<dbReference type="STRING" id="1328760.A0A165GPK5"/>
<evidence type="ECO:0000256" key="3">
    <source>
        <dbReference type="ARBA" id="ARBA00022478"/>
    </source>
</evidence>
<sequence>MPSSSSGSHAAMIEKAKTALYLRCSENPDHLYNQVELSALGVVPTKDANDLMQCIQILTNEGRFKLLQTDTSIVWKVVREEDAAKYKNLSADEALVYNHIESAGREGIWTRTLKARTNLHQTVQLRCLKSLEGRNMIKSMVNVKYPTRKYFILSTLQPADDTTGGPWFTDGELDVEFIEQMSAQIEKYIFSKSFVRVRPTASKKDKMSKTQAEEMRNKDLQEKKAPLNVRDTLLPMPPGHMDYPTASEISKWVRGSGLTPVPLEESQIRQLLDILYYDGRIEKVMGGIGFKAVRRPIGDDEEGVGNGLTEAPCGRCPVFNLCEEGGPVSASNCEYFKTWLDV</sequence>
<gene>
    <name evidence="7" type="ORF">L228DRAFT_268902</name>
</gene>
<evidence type="ECO:0000313" key="8">
    <source>
        <dbReference type="Proteomes" id="UP000076632"/>
    </source>
</evidence>
<dbReference type="SUPFAM" id="SSF46785">
    <property type="entry name" value="Winged helix' DNA-binding domain"/>
    <property type="match status" value="1"/>
</dbReference>
<dbReference type="GO" id="GO:0042797">
    <property type="term" value="P:tRNA transcription by RNA polymerase III"/>
    <property type="evidence" value="ECO:0007669"/>
    <property type="project" value="EnsemblFungi"/>
</dbReference>